<evidence type="ECO:0000313" key="2">
    <source>
        <dbReference type="EMBL" id="GFU61610.1"/>
    </source>
</evidence>
<gene>
    <name evidence="2" type="ORF">NPIL_621761</name>
</gene>
<organism evidence="2 3">
    <name type="scientific">Nephila pilipes</name>
    <name type="common">Giant wood spider</name>
    <name type="synonym">Nephila maculata</name>
    <dbReference type="NCBI Taxonomy" id="299642"/>
    <lineage>
        <taxon>Eukaryota</taxon>
        <taxon>Metazoa</taxon>
        <taxon>Ecdysozoa</taxon>
        <taxon>Arthropoda</taxon>
        <taxon>Chelicerata</taxon>
        <taxon>Arachnida</taxon>
        <taxon>Araneae</taxon>
        <taxon>Araneomorphae</taxon>
        <taxon>Entelegynae</taxon>
        <taxon>Araneoidea</taxon>
        <taxon>Nephilidae</taxon>
        <taxon>Nephila</taxon>
    </lineage>
</organism>
<keyword evidence="1" id="KW-0812">Transmembrane</keyword>
<dbReference type="AlphaFoldDB" id="A0A8X6QZV2"/>
<name>A0A8X6QZV2_NEPPI</name>
<keyword evidence="1" id="KW-1133">Transmembrane helix</keyword>
<dbReference type="EMBL" id="BMAW01040927">
    <property type="protein sequence ID" value="GFU61610.1"/>
    <property type="molecule type" value="Genomic_DNA"/>
</dbReference>
<feature type="transmembrane region" description="Helical" evidence="1">
    <location>
        <begin position="90"/>
        <end position="114"/>
    </location>
</feature>
<keyword evidence="3" id="KW-1185">Reference proteome</keyword>
<comment type="caution">
    <text evidence="2">The sequence shown here is derived from an EMBL/GenBank/DDBJ whole genome shotgun (WGS) entry which is preliminary data.</text>
</comment>
<reference evidence="2" key="1">
    <citation type="submission" date="2020-08" db="EMBL/GenBank/DDBJ databases">
        <title>Multicomponent nature underlies the extraordinary mechanical properties of spider dragline silk.</title>
        <authorList>
            <person name="Kono N."/>
            <person name="Nakamura H."/>
            <person name="Mori M."/>
            <person name="Yoshida Y."/>
            <person name="Ohtoshi R."/>
            <person name="Malay A.D."/>
            <person name="Moran D.A.P."/>
            <person name="Tomita M."/>
            <person name="Numata K."/>
            <person name="Arakawa K."/>
        </authorList>
    </citation>
    <scope>NUCLEOTIDE SEQUENCE</scope>
</reference>
<keyword evidence="1" id="KW-0472">Membrane</keyword>
<protein>
    <submittedName>
        <fullName evidence="2">Uncharacterized protein</fullName>
    </submittedName>
</protein>
<evidence type="ECO:0000313" key="3">
    <source>
        <dbReference type="Proteomes" id="UP000887013"/>
    </source>
</evidence>
<accession>A0A8X6QZV2</accession>
<evidence type="ECO:0000256" key="1">
    <source>
        <dbReference type="SAM" id="Phobius"/>
    </source>
</evidence>
<proteinExistence type="predicted"/>
<feature type="transmembrane region" description="Helical" evidence="1">
    <location>
        <begin position="59"/>
        <end position="78"/>
    </location>
</feature>
<sequence>MFCFTIIPLGRPIKWTTLCFLEEEEEGGIQCPPHTSRNHWTMSLEKPIRPSIVDCWCKYGLNVLLVTASIVCSSAGICGTMGKYADLMGLLKICFITSGIYVGFVFFFVGRILIEFTSLFLNSNS</sequence>
<dbReference type="Proteomes" id="UP000887013">
    <property type="component" value="Unassembled WGS sequence"/>
</dbReference>